<accession>A0AAV3Q9S8</accession>
<dbReference type="PANTHER" id="PTHR11439:SF524">
    <property type="entry name" value="RNA-DIRECTED DNA POLYMERASE, PROTEIN KINASE RLK-PELLE-DLSV FAMILY"/>
    <property type="match status" value="1"/>
</dbReference>
<dbReference type="AlphaFoldDB" id="A0AAV3Q9S8"/>
<name>A0AAV3Q9S8_LITER</name>
<gene>
    <name evidence="2" type="ORF">LIER_16909</name>
</gene>
<reference evidence="2 3" key="1">
    <citation type="submission" date="2024-01" db="EMBL/GenBank/DDBJ databases">
        <title>The complete chloroplast genome sequence of Lithospermum erythrorhizon: insights into the phylogenetic relationship among Boraginaceae species and the maternal lineages of purple gromwells.</title>
        <authorList>
            <person name="Okada T."/>
            <person name="Watanabe K."/>
        </authorList>
    </citation>
    <scope>NUCLEOTIDE SEQUENCE [LARGE SCALE GENOMIC DNA]</scope>
</reference>
<evidence type="ECO:0000313" key="2">
    <source>
        <dbReference type="EMBL" id="GAA0160328.1"/>
    </source>
</evidence>
<organism evidence="2 3">
    <name type="scientific">Lithospermum erythrorhizon</name>
    <name type="common">Purple gromwell</name>
    <name type="synonym">Lithospermum officinale var. erythrorhizon</name>
    <dbReference type="NCBI Taxonomy" id="34254"/>
    <lineage>
        <taxon>Eukaryota</taxon>
        <taxon>Viridiplantae</taxon>
        <taxon>Streptophyta</taxon>
        <taxon>Embryophyta</taxon>
        <taxon>Tracheophyta</taxon>
        <taxon>Spermatophyta</taxon>
        <taxon>Magnoliopsida</taxon>
        <taxon>eudicotyledons</taxon>
        <taxon>Gunneridae</taxon>
        <taxon>Pentapetalae</taxon>
        <taxon>asterids</taxon>
        <taxon>lamiids</taxon>
        <taxon>Boraginales</taxon>
        <taxon>Boraginaceae</taxon>
        <taxon>Boraginoideae</taxon>
        <taxon>Lithospermeae</taxon>
        <taxon>Lithospermum</taxon>
    </lineage>
</organism>
<protein>
    <recommendedName>
        <fullName evidence="4">Mitochondrial protein</fullName>
    </recommendedName>
</protein>
<evidence type="ECO:0000256" key="1">
    <source>
        <dbReference type="SAM" id="MobiDB-lite"/>
    </source>
</evidence>
<feature type="compositionally biased region" description="Polar residues" evidence="1">
    <location>
        <begin position="1"/>
        <end position="11"/>
    </location>
</feature>
<comment type="caution">
    <text evidence="2">The sequence shown here is derived from an EMBL/GenBank/DDBJ whole genome shotgun (WGS) entry which is preliminary data.</text>
</comment>
<dbReference type="PANTHER" id="PTHR11439">
    <property type="entry name" value="GAG-POL-RELATED RETROTRANSPOSON"/>
    <property type="match status" value="1"/>
</dbReference>
<proteinExistence type="predicted"/>
<dbReference type="Proteomes" id="UP001454036">
    <property type="component" value="Unassembled WGS sequence"/>
</dbReference>
<evidence type="ECO:0008006" key="4">
    <source>
        <dbReference type="Google" id="ProtNLM"/>
    </source>
</evidence>
<evidence type="ECO:0000313" key="3">
    <source>
        <dbReference type="Proteomes" id="UP001454036"/>
    </source>
</evidence>
<dbReference type="EMBL" id="BAABME010003849">
    <property type="protein sequence ID" value="GAA0160328.1"/>
    <property type="molecule type" value="Genomic_DNA"/>
</dbReference>
<sequence>MSSCNPSSTPIDTKPKLGGSSGTPCVDPSLFRSLAGALQYLTFTRPDISYAVQQICLFMHAPMTSHMLALKRIGQVVPTHANAPLVSVYSSEIILYPSLLSAKPQYPGLVLKPNIVALSMSSLKRVGYVIYC</sequence>
<feature type="region of interest" description="Disordered" evidence="1">
    <location>
        <begin position="1"/>
        <end position="20"/>
    </location>
</feature>
<keyword evidence="3" id="KW-1185">Reference proteome</keyword>